<keyword evidence="2" id="KW-0315">Glutamine amidotransferase</keyword>
<dbReference type="EC" id="3.4.-.-" evidence="2"/>
<proteinExistence type="predicted"/>
<evidence type="ECO:0000313" key="3">
    <source>
        <dbReference type="Proteomes" id="UP001461341"/>
    </source>
</evidence>
<dbReference type="CDD" id="cd01741">
    <property type="entry name" value="GATase1_1"/>
    <property type="match status" value="1"/>
</dbReference>
<dbReference type="InterPro" id="IPR017926">
    <property type="entry name" value="GATASE"/>
</dbReference>
<dbReference type="InterPro" id="IPR044992">
    <property type="entry name" value="ChyE-like"/>
</dbReference>
<dbReference type="PROSITE" id="PS51273">
    <property type="entry name" value="GATASE_TYPE_1"/>
    <property type="match status" value="1"/>
</dbReference>
<dbReference type="InterPro" id="IPR029062">
    <property type="entry name" value="Class_I_gatase-like"/>
</dbReference>
<dbReference type="EMBL" id="CP121689">
    <property type="protein sequence ID" value="WZL76408.1"/>
    <property type="molecule type" value="Genomic_DNA"/>
</dbReference>
<keyword evidence="3" id="KW-1185">Reference proteome</keyword>
<reference evidence="2 3" key="1">
    <citation type="submission" date="2023-03" db="EMBL/GenBank/DDBJ databases">
        <title>Novel Species.</title>
        <authorList>
            <person name="Ma S."/>
        </authorList>
    </citation>
    <scope>NUCLEOTIDE SEQUENCE [LARGE SCALE GENOMIC DNA]</scope>
    <source>
        <strain evidence="2 3">B11</strain>
    </source>
</reference>
<feature type="domain" description="Glutamine amidotransferase" evidence="1">
    <location>
        <begin position="43"/>
        <end position="183"/>
    </location>
</feature>
<dbReference type="RefSeq" id="WP_369018570.1">
    <property type="nucleotide sequence ID" value="NZ_CP121689.1"/>
</dbReference>
<evidence type="ECO:0000259" key="1">
    <source>
        <dbReference type="Pfam" id="PF00117"/>
    </source>
</evidence>
<gene>
    <name evidence="2" type="ORF">QBE54_01355</name>
</gene>
<dbReference type="Gene3D" id="3.40.50.880">
    <property type="match status" value="1"/>
</dbReference>
<organism evidence="2 3">
    <name type="scientific">Thermatribacter velox</name>
    <dbReference type="NCBI Taxonomy" id="3039681"/>
    <lineage>
        <taxon>Bacteria</taxon>
        <taxon>Pseudomonadati</taxon>
        <taxon>Atribacterota</taxon>
        <taxon>Atribacteria</taxon>
        <taxon>Atribacterales</taxon>
        <taxon>Thermatribacteraceae</taxon>
        <taxon>Thermatribacter</taxon>
    </lineage>
</organism>
<dbReference type="PANTHER" id="PTHR42695:SF5">
    <property type="entry name" value="GLUTAMINE AMIDOTRANSFERASE YLR126C-RELATED"/>
    <property type="match status" value="1"/>
</dbReference>
<protein>
    <submittedName>
        <fullName evidence="2">Type 1 glutamine amidotransferase</fullName>
        <ecNumber evidence="2">3.4.-.-</ecNumber>
    </submittedName>
</protein>
<keyword evidence="2" id="KW-0378">Hydrolase</keyword>
<dbReference type="SUPFAM" id="SSF52317">
    <property type="entry name" value="Class I glutamine amidotransferase-like"/>
    <property type="match status" value="1"/>
</dbReference>
<evidence type="ECO:0000313" key="2">
    <source>
        <dbReference type="EMBL" id="WZL76408.1"/>
    </source>
</evidence>
<dbReference type="Proteomes" id="UP001461341">
    <property type="component" value="Chromosome"/>
</dbReference>
<dbReference type="PANTHER" id="PTHR42695">
    <property type="entry name" value="GLUTAMINE AMIDOTRANSFERASE YLR126C-RELATED"/>
    <property type="match status" value="1"/>
</dbReference>
<name>A0ABZ2YDK8_9BACT</name>
<dbReference type="Pfam" id="PF00117">
    <property type="entry name" value="GATase"/>
    <property type="match status" value="1"/>
</dbReference>
<sequence length="238" mass="26845">MQALIIQHVLCEGPGLLYPALSAAGWELDLRVMSEEGVVLPNSLEGYQALIILGGPMGAYEEERYPYLYQVENLIRDAYARKIPTLGICLGAQTIARAMGAWVGPNTVKEIGWSKVYLTPEGKDFWLFEGLPKELWVFQWHGDTFALPSGATLLAEGVNCKNQAFLLGNSLLALQFHLEVTPEMVDEWCKVYRDELVEFGGPGFAEKLSEETKRRFEEDRKIRERFLESLLLFLAKAK</sequence>
<dbReference type="GO" id="GO:0016787">
    <property type="term" value="F:hydrolase activity"/>
    <property type="evidence" value="ECO:0007669"/>
    <property type="project" value="UniProtKB-KW"/>
</dbReference>
<accession>A0ABZ2YDK8</accession>